<dbReference type="InterPro" id="IPR023563">
    <property type="entry name" value="Ribosomal_uL13_CS"/>
</dbReference>
<dbReference type="AlphaFoldDB" id="A0A7C2BGP6"/>
<comment type="function">
    <text evidence="6 8">This protein is one of the early assembly proteins of the 50S ribosomal subunit, although it is not seen to bind rRNA by itself. It is important during the early stages of 50S assembly.</text>
</comment>
<dbReference type="SUPFAM" id="SSF52161">
    <property type="entry name" value="Ribosomal protein L13"/>
    <property type="match status" value="1"/>
</dbReference>
<name>A0A7C2BGP6_THERO</name>
<evidence type="ECO:0000256" key="6">
    <source>
        <dbReference type="HAMAP-Rule" id="MF_01366"/>
    </source>
</evidence>
<evidence type="ECO:0000256" key="5">
    <source>
        <dbReference type="ARBA" id="ARBA00035201"/>
    </source>
</evidence>
<dbReference type="EMBL" id="DSJL01000002">
    <property type="protein sequence ID" value="HEF64288.1"/>
    <property type="molecule type" value="Genomic_DNA"/>
</dbReference>
<evidence type="ECO:0000256" key="2">
    <source>
        <dbReference type="ARBA" id="ARBA00011838"/>
    </source>
</evidence>
<dbReference type="PANTHER" id="PTHR11545">
    <property type="entry name" value="RIBOSOMAL PROTEIN L13"/>
    <property type="match status" value="1"/>
</dbReference>
<evidence type="ECO:0000256" key="7">
    <source>
        <dbReference type="RuleBase" id="RU003877"/>
    </source>
</evidence>
<dbReference type="InterPro" id="IPR005823">
    <property type="entry name" value="Ribosomal_uL13_bac-type"/>
</dbReference>
<dbReference type="GO" id="GO:0006412">
    <property type="term" value="P:translation"/>
    <property type="evidence" value="ECO:0007669"/>
    <property type="project" value="UniProtKB-UniRule"/>
</dbReference>
<proteinExistence type="inferred from homology"/>
<accession>A0A7C2BGP6</accession>
<dbReference type="PROSITE" id="PS00783">
    <property type="entry name" value="RIBOSOMAL_L13"/>
    <property type="match status" value="1"/>
</dbReference>
<dbReference type="InterPro" id="IPR005822">
    <property type="entry name" value="Ribosomal_uL13"/>
</dbReference>
<keyword evidence="3 6" id="KW-0689">Ribosomal protein</keyword>
<dbReference type="Gene3D" id="3.90.1180.10">
    <property type="entry name" value="Ribosomal protein L13"/>
    <property type="match status" value="1"/>
</dbReference>
<evidence type="ECO:0000313" key="9">
    <source>
        <dbReference type="EMBL" id="HEF64288.1"/>
    </source>
</evidence>
<evidence type="ECO:0000256" key="1">
    <source>
        <dbReference type="ARBA" id="ARBA00006227"/>
    </source>
</evidence>
<reference evidence="9" key="1">
    <citation type="journal article" date="2020" name="mSystems">
        <title>Genome- and Community-Level Interaction Insights into Carbon Utilization and Element Cycling Functions of Hydrothermarchaeota in Hydrothermal Sediment.</title>
        <authorList>
            <person name="Zhou Z."/>
            <person name="Liu Y."/>
            <person name="Xu W."/>
            <person name="Pan J."/>
            <person name="Luo Z.H."/>
            <person name="Li M."/>
        </authorList>
    </citation>
    <scope>NUCLEOTIDE SEQUENCE [LARGE SCALE GENOMIC DNA]</scope>
    <source>
        <strain evidence="9">SpSt-222</strain>
    </source>
</reference>
<dbReference type="Pfam" id="PF00572">
    <property type="entry name" value="Ribosomal_L13"/>
    <property type="match status" value="1"/>
</dbReference>
<sequence length="155" mass="18008">MTVKAKKRRYLQRTYMAKPGEVERKWWVVDAEGKRLGRLASQIAAILRGKHKPQYTPHVDVGDFVIVINAEKVRLEGTKERDKVYWRHSQYPGGLKLITFRDLIAKHPTRPIELAVRRMLPKGPMGRQLFRKLKVYAGPNHPHAAQKPEFLHIEA</sequence>
<dbReference type="PANTHER" id="PTHR11545:SF2">
    <property type="entry name" value="LARGE RIBOSOMAL SUBUNIT PROTEIN UL13M"/>
    <property type="match status" value="1"/>
</dbReference>
<dbReference type="HAMAP" id="MF_01366">
    <property type="entry name" value="Ribosomal_uL13"/>
    <property type="match status" value="1"/>
</dbReference>
<comment type="subunit">
    <text evidence="2 6">Part of the 50S ribosomal subunit.</text>
</comment>
<dbReference type="GO" id="GO:0003729">
    <property type="term" value="F:mRNA binding"/>
    <property type="evidence" value="ECO:0007669"/>
    <property type="project" value="TreeGrafter"/>
</dbReference>
<dbReference type="GO" id="GO:0017148">
    <property type="term" value="P:negative regulation of translation"/>
    <property type="evidence" value="ECO:0007669"/>
    <property type="project" value="TreeGrafter"/>
</dbReference>
<dbReference type="NCBIfam" id="TIGR01066">
    <property type="entry name" value="rplM_bact"/>
    <property type="match status" value="1"/>
</dbReference>
<gene>
    <name evidence="6 8" type="primary">rplM</name>
    <name evidence="9" type="ORF">ENP47_01560</name>
</gene>
<dbReference type="GO" id="GO:0022625">
    <property type="term" value="C:cytosolic large ribosomal subunit"/>
    <property type="evidence" value="ECO:0007669"/>
    <property type="project" value="TreeGrafter"/>
</dbReference>
<dbReference type="GO" id="GO:0003735">
    <property type="term" value="F:structural constituent of ribosome"/>
    <property type="evidence" value="ECO:0007669"/>
    <property type="project" value="InterPro"/>
</dbReference>
<evidence type="ECO:0000256" key="8">
    <source>
        <dbReference type="RuleBase" id="RU003878"/>
    </source>
</evidence>
<dbReference type="PIRSF" id="PIRSF002181">
    <property type="entry name" value="Ribosomal_L13"/>
    <property type="match status" value="1"/>
</dbReference>
<comment type="similarity">
    <text evidence="1 6 7">Belongs to the universal ribosomal protein uL13 family.</text>
</comment>
<dbReference type="InterPro" id="IPR036899">
    <property type="entry name" value="Ribosomal_uL13_sf"/>
</dbReference>
<evidence type="ECO:0000256" key="4">
    <source>
        <dbReference type="ARBA" id="ARBA00023274"/>
    </source>
</evidence>
<protein>
    <recommendedName>
        <fullName evidence="5 6">Large ribosomal subunit protein uL13</fullName>
    </recommendedName>
</protein>
<dbReference type="CDD" id="cd00392">
    <property type="entry name" value="Ribosomal_L13"/>
    <property type="match status" value="1"/>
</dbReference>
<keyword evidence="4 6" id="KW-0687">Ribonucleoprotein</keyword>
<organism evidence="9">
    <name type="scientific">Thermomicrobium roseum</name>
    <dbReference type="NCBI Taxonomy" id="500"/>
    <lineage>
        <taxon>Bacteria</taxon>
        <taxon>Pseudomonadati</taxon>
        <taxon>Thermomicrobiota</taxon>
        <taxon>Thermomicrobia</taxon>
        <taxon>Thermomicrobiales</taxon>
        <taxon>Thermomicrobiaceae</taxon>
        <taxon>Thermomicrobium</taxon>
    </lineage>
</organism>
<comment type="caution">
    <text evidence="9">The sequence shown here is derived from an EMBL/GenBank/DDBJ whole genome shotgun (WGS) entry which is preliminary data.</text>
</comment>
<evidence type="ECO:0000256" key="3">
    <source>
        <dbReference type="ARBA" id="ARBA00022980"/>
    </source>
</evidence>
<dbReference type="FunFam" id="3.90.1180.10:FF:000001">
    <property type="entry name" value="50S ribosomal protein L13"/>
    <property type="match status" value="1"/>
</dbReference>